<protein>
    <submittedName>
        <fullName evidence="1">Uncharacterized protein</fullName>
    </submittedName>
</protein>
<organism evidence="1 2">
    <name type="scientific">Podospora australis</name>
    <dbReference type="NCBI Taxonomy" id="1536484"/>
    <lineage>
        <taxon>Eukaryota</taxon>
        <taxon>Fungi</taxon>
        <taxon>Dikarya</taxon>
        <taxon>Ascomycota</taxon>
        <taxon>Pezizomycotina</taxon>
        <taxon>Sordariomycetes</taxon>
        <taxon>Sordariomycetidae</taxon>
        <taxon>Sordariales</taxon>
        <taxon>Podosporaceae</taxon>
        <taxon>Podospora</taxon>
    </lineage>
</organism>
<dbReference type="EMBL" id="MU864358">
    <property type="protein sequence ID" value="KAK4191659.1"/>
    <property type="molecule type" value="Genomic_DNA"/>
</dbReference>
<reference evidence="1" key="2">
    <citation type="submission" date="2023-05" db="EMBL/GenBank/DDBJ databases">
        <authorList>
            <consortium name="Lawrence Berkeley National Laboratory"/>
            <person name="Steindorff A."/>
            <person name="Hensen N."/>
            <person name="Bonometti L."/>
            <person name="Westerberg I."/>
            <person name="Brannstrom I.O."/>
            <person name="Guillou S."/>
            <person name="Cros-Aarteil S."/>
            <person name="Calhoun S."/>
            <person name="Haridas S."/>
            <person name="Kuo A."/>
            <person name="Mondo S."/>
            <person name="Pangilinan J."/>
            <person name="Riley R."/>
            <person name="Labutti K."/>
            <person name="Andreopoulos B."/>
            <person name="Lipzen A."/>
            <person name="Chen C."/>
            <person name="Yanf M."/>
            <person name="Daum C."/>
            <person name="Ng V."/>
            <person name="Clum A."/>
            <person name="Ohm R."/>
            <person name="Martin F."/>
            <person name="Silar P."/>
            <person name="Natvig D."/>
            <person name="Lalanne C."/>
            <person name="Gautier V."/>
            <person name="Ament-Velasquez S.L."/>
            <person name="Kruys A."/>
            <person name="Hutchinson M.I."/>
            <person name="Powell A.J."/>
            <person name="Barry K."/>
            <person name="Miller A.N."/>
            <person name="Grigoriev I.V."/>
            <person name="Debuchy R."/>
            <person name="Gladieux P."/>
            <person name="Thoren M.H."/>
            <person name="Johannesson H."/>
        </authorList>
    </citation>
    <scope>NUCLEOTIDE SEQUENCE</scope>
    <source>
        <strain evidence="1">PSN309</strain>
    </source>
</reference>
<dbReference type="Proteomes" id="UP001302126">
    <property type="component" value="Unassembled WGS sequence"/>
</dbReference>
<reference evidence="1" key="1">
    <citation type="journal article" date="2023" name="Mol. Phylogenet. Evol.">
        <title>Genome-scale phylogeny and comparative genomics of the fungal order Sordariales.</title>
        <authorList>
            <person name="Hensen N."/>
            <person name="Bonometti L."/>
            <person name="Westerberg I."/>
            <person name="Brannstrom I.O."/>
            <person name="Guillou S."/>
            <person name="Cros-Aarteil S."/>
            <person name="Calhoun S."/>
            <person name="Haridas S."/>
            <person name="Kuo A."/>
            <person name="Mondo S."/>
            <person name="Pangilinan J."/>
            <person name="Riley R."/>
            <person name="LaButti K."/>
            <person name="Andreopoulos B."/>
            <person name="Lipzen A."/>
            <person name="Chen C."/>
            <person name="Yan M."/>
            <person name="Daum C."/>
            <person name="Ng V."/>
            <person name="Clum A."/>
            <person name="Steindorff A."/>
            <person name="Ohm R.A."/>
            <person name="Martin F."/>
            <person name="Silar P."/>
            <person name="Natvig D.O."/>
            <person name="Lalanne C."/>
            <person name="Gautier V."/>
            <person name="Ament-Velasquez S.L."/>
            <person name="Kruys A."/>
            <person name="Hutchinson M.I."/>
            <person name="Powell A.J."/>
            <person name="Barry K."/>
            <person name="Miller A.N."/>
            <person name="Grigoriev I.V."/>
            <person name="Debuchy R."/>
            <person name="Gladieux P."/>
            <person name="Hiltunen Thoren M."/>
            <person name="Johannesson H."/>
        </authorList>
    </citation>
    <scope>NUCLEOTIDE SEQUENCE</scope>
    <source>
        <strain evidence="1">PSN309</strain>
    </source>
</reference>
<gene>
    <name evidence="1" type="ORF">QBC35DRAFT_294276</name>
</gene>
<keyword evidence="2" id="KW-1185">Reference proteome</keyword>
<comment type="caution">
    <text evidence="1">The sequence shown here is derived from an EMBL/GenBank/DDBJ whole genome shotgun (WGS) entry which is preliminary data.</text>
</comment>
<dbReference type="AlphaFoldDB" id="A0AAN6X0C5"/>
<sequence length="102" mass="11636">MSFCRQLKIYPIALSWYFAINWRWASAADGRGQRTFSSLPRLQYTGSLKTPDNHKGHGISDGLRSVSKNLLCPFWFGEGVWNQGTSRRNDDALNFFVVYVAS</sequence>
<name>A0AAN6X0C5_9PEZI</name>
<proteinExistence type="predicted"/>
<evidence type="ECO:0000313" key="2">
    <source>
        <dbReference type="Proteomes" id="UP001302126"/>
    </source>
</evidence>
<evidence type="ECO:0000313" key="1">
    <source>
        <dbReference type="EMBL" id="KAK4191659.1"/>
    </source>
</evidence>
<accession>A0AAN6X0C5</accession>